<dbReference type="OrthoDB" id="9802525at2"/>
<dbReference type="GO" id="GO:0016758">
    <property type="term" value="F:hexosyltransferase activity"/>
    <property type="evidence" value="ECO:0007669"/>
    <property type="project" value="TreeGrafter"/>
</dbReference>
<dbReference type="Gene3D" id="3.40.50.2000">
    <property type="entry name" value="Glycogen Phosphorylase B"/>
    <property type="match status" value="2"/>
</dbReference>
<sequence length="383" mass="43447">MRIALFSDTFSPEVNGVALTLKRFTEHLEHRNVPFRTFVPKCTEEDIFTNGIQRFSSLPFMLYPECRIALPNYFKIYKQLQTFQPDLIHIATPFNMGLCGLHYGRKHAVPHVASYHTHFDRYLQYYRLQFAAPLFRHYIRWFHQSCLVTFVPSLETAEQLQQQGIQGLDLWQRGIDCRLFHPDRKNPAIREKYNFQEQFMCLYVGRLAPEKDLDIMIELWNRMPAALGSRIRWFIVGDGPLLKELRAAAPPNVTFTGCLQGESLAELYASADLFVFPSSTETFGNVALEALASGTPVIGARSGGVQEIVHHGKSGLLCAPRDTDSFVRAIVSVLEQPDKLMNFGHEGRLYASTQSWEAIFDGLLLKYARILGSTGSICATSSA</sequence>
<dbReference type="Proteomes" id="UP000214746">
    <property type="component" value="Unassembled WGS sequence"/>
</dbReference>
<gene>
    <name evidence="3" type="ORF">CBW46_015975</name>
</gene>
<evidence type="ECO:0000259" key="1">
    <source>
        <dbReference type="Pfam" id="PF00534"/>
    </source>
</evidence>
<proteinExistence type="predicted"/>
<dbReference type="PANTHER" id="PTHR45947:SF3">
    <property type="entry name" value="SULFOQUINOVOSYL TRANSFERASE SQD2"/>
    <property type="match status" value="1"/>
</dbReference>
<evidence type="ECO:0000259" key="2">
    <source>
        <dbReference type="Pfam" id="PF13439"/>
    </source>
</evidence>
<accession>A0A2W1N556</accession>
<dbReference type="EMBL" id="NHRJ02000012">
    <property type="protein sequence ID" value="PZE19829.1"/>
    <property type="molecule type" value="Genomic_DNA"/>
</dbReference>
<dbReference type="InterPro" id="IPR028098">
    <property type="entry name" value="Glyco_trans_4-like_N"/>
</dbReference>
<feature type="domain" description="Glycosyl transferase family 1" evidence="1">
    <location>
        <begin position="188"/>
        <end position="348"/>
    </location>
</feature>
<dbReference type="CDD" id="cd03814">
    <property type="entry name" value="GT4-like"/>
    <property type="match status" value="1"/>
</dbReference>
<evidence type="ECO:0000313" key="4">
    <source>
        <dbReference type="Proteomes" id="UP000214746"/>
    </source>
</evidence>
<dbReference type="Pfam" id="PF00534">
    <property type="entry name" value="Glycos_transf_1"/>
    <property type="match status" value="1"/>
</dbReference>
<dbReference type="SUPFAM" id="SSF53756">
    <property type="entry name" value="UDP-Glycosyltransferase/glycogen phosphorylase"/>
    <property type="match status" value="1"/>
</dbReference>
<dbReference type="Pfam" id="PF13439">
    <property type="entry name" value="Glyco_transf_4"/>
    <property type="match status" value="1"/>
</dbReference>
<comment type="caution">
    <text evidence="3">The sequence shown here is derived from an EMBL/GenBank/DDBJ whole genome shotgun (WGS) entry which is preliminary data.</text>
</comment>
<feature type="domain" description="Glycosyltransferase subfamily 4-like N-terminal" evidence="2">
    <location>
        <begin position="14"/>
        <end position="177"/>
    </location>
</feature>
<evidence type="ECO:0000313" key="3">
    <source>
        <dbReference type="EMBL" id="PZE19829.1"/>
    </source>
</evidence>
<dbReference type="InterPro" id="IPR050194">
    <property type="entry name" value="Glycosyltransferase_grp1"/>
</dbReference>
<dbReference type="AlphaFoldDB" id="A0A2W1N556"/>
<keyword evidence="4" id="KW-1185">Reference proteome</keyword>
<name>A0A2W1N556_PAEXE</name>
<dbReference type="PANTHER" id="PTHR45947">
    <property type="entry name" value="SULFOQUINOVOSYL TRANSFERASE SQD2"/>
    <property type="match status" value="1"/>
</dbReference>
<reference evidence="3" key="1">
    <citation type="submission" date="2018-06" db="EMBL/GenBank/DDBJ databases">
        <title>Paenibacillus xerothermodurans sp. nov. an extremely dry heat resistant spore forming bacterium isolated from the soil of Cape Canaveral, Florida.</title>
        <authorList>
            <person name="Seuylemezian A."/>
            <person name="Kaur N."/>
            <person name="Patil P."/>
            <person name="Patil P."/>
            <person name="Mayilraj S."/>
            <person name="Vaishampayan P."/>
        </authorList>
    </citation>
    <scope>NUCLEOTIDE SEQUENCE [LARGE SCALE GENOMIC DNA]</scope>
    <source>
        <strain evidence="3">ATCC 27380</strain>
    </source>
</reference>
<protein>
    <submittedName>
        <fullName evidence="3">Glycosyltransferase family 1 protein</fullName>
    </submittedName>
</protein>
<dbReference type="RefSeq" id="WP_089201003.1">
    <property type="nucleotide sequence ID" value="NZ_NHRJ02000012.1"/>
</dbReference>
<organism evidence="3 4">
    <name type="scientific">Paenibacillus xerothermodurans</name>
    <dbReference type="NCBI Taxonomy" id="1977292"/>
    <lineage>
        <taxon>Bacteria</taxon>
        <taxon>Bacillati</taxon>
        <taxon>Bacillota</taxon>
        <taxon>Bacilli</taxon>
        <taxon>Bacillales</taxon>
        <taxon>Paenibacillaceae</taxon>
        <taxon>Paenibacillus</taxon>
    </lineage>
</organism>
<dbReference type="InterPro" id="IPR001296">
    <property type="entry name" value="Glyco_trans_1"/>
</dbReference>